<feature type="region of interest" description="Disordered" evidence="1">
    <location>
        <begin position="237"/>
        <end position="262"/>
    </location>
</feature>
<comment type="caution">
    <text evidence="2">The sequence shown here is derived from an EMBL/GenBank/DDBJ whole genome shotgun (WGS) entry which is preliminary data.</text>
</comment>
<gene>
    <name evidence="2" type="ORF">GGU10DRAFT_78228</name>
</gene>
<dbReference type="EMBL" id="MU793470">
    <property type="protein sequence ID" value="KAJ3782531.1"/>
    <property type="molecule type" value="Genomic_DNA"/>
</dbReference>
<evidence type="ECO:0000313" key="2">
    <source>
        <dbReference type="EMBL" id="KAJ3782531.1"/>
    </source>
</evidence>
<reference evidence="2" key="1">
    <citation type="submission" date="2022-08" db="EMBL/GenBank/DDBJ databases">
        <authorList>
            <consortium name="DOE Joint Genome Institute"/>
            <person name="Min B."/>
            <person name="Riley R."/>
            <person name="Sierra-Patev S."/>
            <person name="Naranjo-Ortiz M."/>
            <person name="Looney B."/>
            <person name="Konkel Z."/>
            <person name="Slot J.C."/>
            <person name="Sakamoto Y."/>
            <person name="Steenwyk J.L."/>
            <person name="Rokas A."/>
            <person name="Carro J."/>
            <person name="Camarero S."/>
            <person name="Ferreira P."/>
            <person name="Molpeceres G."/>
            <person name="Ruiz-Duenas F.J."/>
            <person name="Serrano A."/>
            <person name="Henrissat B."/>
            <person name="Drula E."/>
            <person name="Hughes K.W."/>
            <person name="Mata J.L."/>
            <person name="Ishikawa N.K."/>
            <person name="Vargas-Isla R."/>
            <person name="Ushijima S."/>
            <person name="Smith C.A."/>
            <person name="Ahrendt S."/>
            <person name="Andreopoulos W."/>
            <person name="He G."/>
            <person name="Labutti K."/>
            <person name="Lipzen A."/>
            <person name="Ng V."/>
            <person name="Sandor L."/>
            <person name="Barry K."/>
            <person name="Martinez A.T."/>
            <person name="Xiao Y."/>
            <person name="Gibbons J.G."/>
            <person name="Terashima K."/>
            <person name="Hibbett D.S."/>
            <person name="Grigoriev I.V."/>
        </authorList>
    </citation>
    <scope>NUCLEOTIDE SEQUENCE</scope>
    <source>
        <strain evidence="2">TFB10291</strain>
    </source>
</reference>
<sequence>SSSILNVIRVCRSFCLLPTAFHASPNPKNSLTLSTQGYTLVMVPAERSLTIIFMGLLLGFDSTHALPQQASVSLFEFMSVVSGSNPTAVIGTEWAQPLGTASDGSQTTFIVENVYTTSVPVSSGATELTAIPVTGIETIVVSASGWAQSNFPTTTAAGSLQLGGGVDCHFTASASGECVEEEVLDDGSTSTRTLTGDVITQILPISTGTLPVGVGATTTSNAQSTITTVSQTSPTSRSTITALSSSGSSSASGSSASTTTSSNDSLSVHKALGAGALTALVSGIIISVSVVFV</sequence>
<dbReference type="AlphaFoldDB" id="A0AA38KEC3"/>
<evidence type="ECO:0000313" key="3">
    <source>
        <dbReference type="Proteomes" id="UP001163798"/>
    </source>
</evidence>
<accession>A0AA38KEC3</accession>
<keyword evidence="3" id="KW-1185">Reference proteome</keyword>
<name>A0AA38KEC3_9AGAR</name>
<protein>
    <submittedName>
        <fullName evidence="2">Uncharacterized protein</fullName>
    </submittedName>
</protein>
<evidence type="ECO:0000256" key="1">
    <source>
        <dbReference type="SAM" id="MobiDB-lite"/>
    </source>
</evidence>
<dbReference type="Proteomes" id="UP001163798">
    <property type="component" value="Unassembled WGS sequence"/>
</dbReference>
<proteinExistence type="predicted"/>
<organism evidence="2 3">
    <name type="scientific">Lentinula aff. detonsa</name>
    <dbReference type="NCBI Taxonomy" id="2804958"/>
    <lineage>
        <taxon>Eukaryota</taxon>
        <taxon>Fungi</taxon>
        <taxon>Dikarya</taxon>
        <taxon>Basidiomycota</taxon>
        <taxon>Agaricomycotina</taxon>
        <taxon>Agaricomycetes</taxon>
        <taxon>Agaricomycetidae</taxon>
        <taxon>Agaricales</taxon>
        <taxon>Marasmiineae</taxon>
        <taxon>Omphalotaceae</taxon>
        <taxon>Lentinula</taxon>
    </lineage>
</organism>
<feature type="non-terminal residue" evidence="2">
    <location>
        <position position="1"/>
    </location>
</feature>